<organism evidence="1 2">
    <name type="scientific">Entomophthora muscae</name>
    <dbReference type="NCBI Taxonomy" id="34485"/>
    <lineage>
        <taxon>Eukaryota</taxon>
        <taxon>Fungi</taxon>
        <taxon>Fungi incertae sedis</taxon>
        <taxon>Zoopagomycota</taxon>
        <taxon>Entomophthoromycotina</taxon>
        <taxon>Entomophthoromycetes</taxon>
        <taxon>Entomophthorales</taxon>
        <taxon>Entomophthoraceae</taxon>
        <taxon>Entomophthora</taxon>
    </lineage>
</organism>
<comment type="caution">
    <text evidence="1">The sequence shown here is derived from an EMBL/GenBank/DDBJ whole genome shotgun (WGS) entry which is preliminary data.</text>
</comment>
<gene>
    <name evidence="1" type="ORF">DSO57_1030528</name>
</gene>
<name>A0ACC2RRY3_9FUNG</name>
<protein>
    <submittedName>
        <fullName evidence="1">Uncharacterized protein</fullName>
    </submittedName>
</protein>
<evidence type="ECO:0000313" key="1">
    <source>
        <dbReference type="EMBL" id="KAJ9052804.1"/>
    </source>
</evidence>
<proteinExistence type="predicted"/>
<sequence length="108" mass="11846">MSLKGTKNSPFKGGCLMARQPCAASINAARAVVETPRQPKKRALDDPEVIAQRLHDLELAPRIRRGCYTLHHFKINDPSEFSGPIPVIIDCRTYSNLAENLCVGASNS</sequence>
<evidence type="ECO:0000313" key="2">
    <source>
        <dbReference type="Proteomes" id="UP001165960"/>
    </source>
</evidence>
<accession>A0ACC2RRY3</accession>
<dbReference type="Proteomes" id="UP001165960">
    <property type="component" value="Unassembled WGS sequence"/>
</dbReference>
<reference evidence="1" key="1">
    <citation type="submission" date="2022-04" db="EMBL/GenBank/DDBJ databases">
        <title>Genome of the entomopathogenic fungus Entomophthora muscae.</title>
        <authorList>
            <person name="Elya C."/>
            <person name="Lovett B.R."/>
            <person name="Lee E."/>
            <person name="Macias A.M."/>
            <person name="Hajek A.E."/>
            <person name="De Bivort B.L."/>
            <person name="Kasson M.T."/>
            <person name="De Fine Licht H.H."/>
            <person name="Stajich J.E."/>
        </authorList>
    </citation>
    <scope>NUCLEOTIDE SEQUENCE</scope>
    <source>
        <strain evidence="1">Berkeley</strain>
    </source>
</reference>
<keyword evidence="2" id="KW-1185">Reference proteome</keyword>
<dbReference type="EMBL" id="QTSX02006600">
    <property type="protein sequence ID" value="KAJ9052804.1"/>
    <property type="molecule type" value="Genomic_DNA"/>
</dbReference>